<evidence type="ECO:0000313" key="2">
    <source>
        <dbReference type="EMBL" id="PWN28223.1"/>
    </source>
</evidence>
<dbReference type="RefSeq" id="XP_025362835.1">
    <property type="nucleotide sequence ID" value="XM_025508221.1"/>
</dbReference>
<dbReference type="PANTHER" id="PTHR41390:SF1">
    <property type="entry name" value="NADH-UBIQUINONE OXIDOREDUCTASE 213 KDA SUBUNIT"/>
    <property type="match status" value="1"/>
</dbReference>
<reference evidence="2 3" key="1">
    <citation type="journal article" date="2018" name="Mol. Biol. Evol.">
        <title>Broad Genomic Sampling Reveals a Smut Pathogenic Ancestry of the Fungal Clade Ustilaginomycotina.</title>
        <authorList>
            <person name="Kijpornyongpan T."/>
            <person name="Mondo S.J."/>
            <person name="Barry K."/>
            <person name="Sandor L."/>
            <person name="Lee J."/>
            <person name="Lipzen A."/>
            <person name="Pangilinan J."/>
            <person name="LaButti K."/>
            <person name="Hainaut M."/>
            <person name="Henrissat B."/>
            <person name="Grigoriev I.V."/>
            <person name="Spatafora J.W."/>
            <person name="Aime M.C."/>
        </authorList>
    </citation>
    <scope>NUCLEOTIDE SEQUENCE [LARGE SCALE GENOMIC DNA]</scope>
    <source>
        <strain evidence="2 3">MCA 5214</strain>
    </source>
</reference>
<dbReference type="Proteomes" id="UP000245884">
    <property type="component" value="Unassembled WGS sequence"/>
</dbReference>
<organism evidence="2 3">
    <name type="scientific">Jaminaea rosea</name>
    <dbReference type="NCBI Taxonomy" id="1569628"/>
    <lineage>
        <taxon>Eukaryota</taxon>
        <taxon>Fungi</taxon>
        <taxon>Dikarya</taxon>
        <taxon>Basidiomycota</taxon>
        <taxon>Ustilaginomycotina</taxon>
        <taxon>Exobasidiomycetes</taxon>
        <taxon>Microstromatales</taxon>
        <taxon>Microstromatales incertae sedis</taxon>
        <taxon>Jaminaea</taxon>
    </lineage>
</organism>
<feature type="region of interest" description="Disordered" evidence="1">
    <location>
        <begin position="204"/>
        <end position="250"/>
    </location>
</feature>
<keyword evidence="3" id="KW-1185">Reference proteome</keyword>
<evidence type="ECO:0000256" key="1">
    <source>
        <dbReference type="SAM" id="MobiDB-lite"/>
    </source>
</evidence>
<accession>A0A316UWC6</accession>
<feature type="compositionally biased region" description="Low complexity" evidence="1">
    <location>
        <begin position="219"/>
        <end position="234"/>
    </location>
</feature>
<protein>
    <submittedName>
        <fullName evidence="2">Uncharacterized protein</fullName>
    </submittedName>
</protein>
<dbReference type="EMBL" id="KZ819666">
    <property type="protein sequence ID" value="PWN28223.1"/>
    <property type="molecule type" value="Genomic_DNA"/>
</dbReference>
<evidence type="ECO:0000313" key="3">
    <source>
        <dbReference type="Proteomes" id="UP000245884"/>
    </source>
</evidence>
<gene>
    <name evidence="2" type="ORF">BDZ90DRAFT_260041</name>
</gene>
<sequence length="303" mass="31241">MASSSSSPSSSQAPQQSLGQLASSSPALSIIVNTAVLSASAGLLGSTVGVLRQDPQRPPVVLATRALVNAASAGFPFFATREYVINPLLSSASTALRQGHAPRPSRHTINLGSSTISGLAIGAGSGYYYGYIAAAETSSSTKRNVRRPAVQGAEASVEALQRGWQAAGGARGLSISAVRVASLAFVAQLAVNEAAILLGIGSESAKEEEDQKARSLPDTTASKAPAATSTSSSSSPPPRHPYSEPAATPPWWSPARIWPLVRLTDEEYLARLEAERSQLLTEKAQVQKEVDRVAAGGGVGNAK</sequence>
<dbReference type="GeneID" id="37030044"/>
<dbReference type="AlphaFoldDB" id="A0A316UWC6"/>
<dbReference type="PANTHER" id="PTHR41390">
    <property type="entry name" value="CHROMOSOME 7, WHOLE GENOME SHOTGUN SEQUENCE"/>
    <property type="match status" value="1"/>
</dbReference>
<dbReference type="OrthoDB" id="3366659at2759"/>
<proteinExistence type="predicted"/>
<name>A0A316UWC6_9BASI</name>